<dbReference type="PRINTS" id="PR00080">
    <property type="entry name" value="SDRFAMILY"/>
</dbReference>
<dbReference type="CDD" id="cd05374">
    <property type="entry name" value="17beta-HSD-like_SDR_c"/>
    <property type="match status" value="1"/>
</dbReference>
<keyword evidence="2" id="KW-0560">Oxidoreductase</keyword>
<dbReference type="PRINTS" id="PR00081">
    <property type="entry name" value="GDHRDH"/>
</dbReference>
<comment type="caution">
    <text evidence="4">The sequence shown here is derived from an EMBL/GenBank/DDBJ whole genome shotgun (WGS) entry which is preliminary data.</text>
</comment>
<dbReference type="Gene3D" id="3.40.50.720">
    <property type="entry name" value="NAD(P)-binding Rossmann-like Domain"/>
    <property type="match status" value="1"/>
</dbReference>
<dbReference type="Proteomes" id="UP001596138">
    <property type="component" value="Unassembled WGS sequence"/>
</dbReference>
<evidence type="ECO:0000256" key="1">
    <source>
        <dbReference type="ARBA" id="ARBA00006484"/>
    </source>
</evidence>
<organism evidence="4 5">
    <name type="scientific">Longivirga aurantiaca</name>
    <dbReference type="NCBI Taxonomy" id="1837743"/>
    <lineage>
        <taxon>Bacteria</taxon>
        <taxon>Bacillati</taxon>
        <taxon>Actinomycetota</taxon>
        <taxon>Actinomycetes</taxon>
        <taxon>Sporichthyales</taxon>
        <taxon>Sporichthyaceae</taxon>
        <taxon>Longivirga</taxon>
    </lineage>
</organism>
<protein>
    <submittedName>
        <fullName evidence="4">SDR family NAD(P)-dependent oxidoreductase</fullName>
    </submittedName>
</protein>
<accession>A0ABW1T129</accession>
<comment type="similarity">
    <text evidence="1 3">Belongs to the short-chain dehydrogenases/reductases (SDR) family.</text>
</comment>
<gene>
    <name evidence="4" type="ORF">ACFQGU_10165</name>
</gene>
<name>A0ABW1T129_9ACTN</name>
<dbReference type="Pfam" id="PF00106">
    <property type="entry name" value="adh_short"/>
    <property type="match status" value="1"/>
</dbReference>
<sequence>MTTTRGAALVTGCSTGIGRATALALHEAGLAVVATARRAETLADLAALGIETLALDVTSEESMTEAVRAVEERHGHVSVLVNNAGYALQGPVEETAIEAVRDQFETNVVGLVRLTQLVLPGMRAAGAGRVVNIGSMGGRFTFPGGGFYHASKHAVEAVSDALRLEVAPFGVTVVLIQPGPVHSAFVDAAIATLDTGAGPYAEFRGELAERYRQAYDGSGSNLEITPETVAAVVVRAATSSRPRARYAVGLMAKALITMRRLLPDAAWDGIIRRVWPTPQAPR</sequence>
<keyword evidence="5" id="KW-1185">Reference proteome</keyword>
<dbReference type="PANTHER" id="PTHR44169">
    <property type="entry name" value="NADPH-DEPENDENT 1-ACYLDIHYDROXYACETONE PHOSPHATE REDUCTASE"/>
    <property type="match status" value="1"/>
</dbReference>
<dbReference type="InterPro" id="IPR002347">
    <property type="entry name" value="SDR_fam"/>
</dbReference>
<proteinExistence type="inferred from homology"/>
<dbReference type="RefSeq" id="WP_386766289.1">
    <property type="nucleotide sequence ID" value="NZ_JBHSTI010000008.1"/>
</dbReference>
<evidence type="ECO:0000313" key="5">
    <source>
        <dbReference type="Proteomes" id="UP001596138"/>
    </source>
</evidence>
<evidence type="ECO:0000256" key="3">
    <source>
        <dbReference type="RuleBase" id="RU000363"/>
    </source>
</evidence>
<dbReference type="EMBL" id="JBHSTI010000008">
    <property type="protein sequence ID" value="MFC6238244.1"/>
    <property type="molecule type" value="Genomic_DNA"/>
</dbReference>
<reference evidence="5" key="1">
    <citation type="journal article" date="2019" name="Int. J. Syst. Evol. Microbiol.">
        <title>The Global Catalogue of Microorganisms (GCM) 10K type strain sequencing project: providing services to taxonomists for standard genome sequencing and annotation.</title>
        <authorList>
            <consortium name="The Broad Institute Genomics Platform"/>
            <consortium name="The Broad Institute Genome Sequencing Center for Infectious Disease"/>
            <person name="Wu L."/>
            <person name="Ma J."/>
        </authorList>
    </citation>
    <scope>NUCLEOTIDE SEQUENCE [LARGE SCALE GENOMIC DNA]</scope>
    <source>
        <strain evidence="5">CGMCC 4.7317</strain>
    </source>
</reference>
<evidence type="ECO:0000256" key="2">
    <source>
        <dbReference type="ARBA" id="ARBA00023002"/>
    </source>
</evidence>
<dbReference type="SUPFAM" id="SSF51735">
    <property type="entry name" value="NAD(P)-binding Rossmann-fold domains"/>
    <property type="match status" value="1"/>
</dbReference>
<dbReference type="InterPro" id="IPR036291">
    <property type="entry name" value="NAD(P)-bd_dom_sf"/>
</dbReference>
<dbReference type="PANTHER" id="PTHR44169:SF6">
    <property type="entry name" value="NADPH-DEPENDENT 1-ACYLDIHYDROXYACETONE PHOSPHATE REDUCTASE"/>
    <property type="match status" value="1"/>
</dbReference>
<evidence type="ECO:0000313" key="4">
    <source>
        <dbReference type="EMBL" id="MFC6238244.1"/>
    </source>
</evidence>